<dbReference type="InterPro" id="IPR018114">
    <property type="entry name" value="TRYPSIN_HIS"/>
</dbReference>
<sequence>MTGPGRWGICKDLPGKLRQGLRLGCSSRCDFPLPWLTGILHPTAAPPAPHFRPAVGAELGKTGVTAMGPRVGGRAHLLLSGAAAVLLALGPPGCWGARIVGGREVNPHSRPYMASVRFQGEHHCGGFLLRPGWVVSAAHCFVDRDLRAGLVVLGAHSLRTPEPTQQVFAIRALVRHPDYEPVSHAGDLCLLQLNGSAALGPAVGLLGLPRRGGGPPPGTQCRVAGWGSVSDFEEPPPGLMEANVQVLRPDACNSSWGGRLRAAMLCTRSGDRRRRGFCSADSGGPLVCQNRAQGVVSFSGIWCGDPKTPDVYTRLSAFSSWIRGVLRRGPPPGTHGRPEGARG</sequence>
<protein>
    <submittedName>
        <fullName evidence="4">Serine protease 57</fullName>
    </submittedName>
</protein>
<name>A0A1S3WE31_ERIEU</name>
<dbReference type="InterPro" id="IPR043504">
    <property type="entry name" value="Peptidase_S1_PA_chymotrypsin"/>
</dbReference>
<dbReference type="InParanoid" id="A0A1S3WE31"/>
<dbReference type="PRINTS" id="PR00722">
    <property type="entry name" value="CHYMOTRYPSIN"/>
</dbReference>
<dbReference type="GO" id="GO:0006508">
    <property type="term" value="P:proteolysis"/>
    <property type="evidence" value="ECO:0007669"/>
    <property type="project" value="UniProtKB-KW"/>
</dbReference>
<organism evidence="3 4">
    <name type="scientific">Erinaceus europaeus</name>
    <name type="common">Western European hedgehog</name>
    <dbReference type="NCBI Taxonomy" id="9365"/>
    <lineage>
        <taxon>Eukaryota</taxon>
        <taxon>Metazoa</taxon>
        <taxon>Chordata</taxon>
        <taxon>Craniata</taxon>
        <taxon>Vertebrata</taxon>
        <taxon>Euteleostomi</taxon>
        <taxon>Mammalia</taxon>
        <taxon>Eutheria</taxon>
        <taxon>Laurasiatheria</taxon>
        <taxon>Eulipotyphla</taxon>
        <taxon>Erinaceidae</taxon>
        <taxon>Erinaceinae</taxon>
        <taxon>Erinaceus</taxon>
    </lineage>
</organism>
<dbReference type="PROSITE" id="PS00134">
    <property type="entry name" value="TRYPSIN_HIS"/>
    <property type="match status" value="1"/>
</dbReference>
<keyword evidence="4" id="KW-0645">Protease</keyword>
<evidence type="ECO:0000313" key="3">
    <source>
        <dbReference type="Proteomes" id="UP001652624"/>
    </source>
</evidence>
<dbReference type="Pfam" id="PF00089">
    <property type="entry name" value="Trypsin"/>
    <property type="match status" value="1"/>
</dbReference>
<keyword evidence="1" id="KW-1015">Disulfide bond</keyword>
<accession>A0A1S3WE31</accession>
<gene>
    <name evidence="4" type="primary">PRSS57</name>
</gene>
<keyword evidence="3" id="KW-1185">Reference proteome</keyword>
<dbReference type="CDD" id="cd00190">
    <property type="entry name" value="Tryp_SPc"/>
    <property type="match status" value="1"/>
</dbReference>
<dbReference type="OrthoDB" id="8440449at2759"/>
<dbReference type="GeneID" id="103115097"/>
<dbReference type="Gene3D" id="2.40.10.10">
    <property type="entry name" value="Trypsin-like serine proteases"/>
    <property type="match status" value="2"/>
</dbReference>
<feature type="domain" description="Peptidase S1" evidence="2">
    <location>
        <begin position="99"/>
        <end position="327"/>
    </location>
</feature>
<dbReference type="eggNOG" id="KOG3627">
    <property type="taxonomic scope" value="Eukaryota"/>
</dbReference>
<dbReference type="FunCoup" id="A0A1S3WE31">
    <property type="interactions" value="26"/>
</dbReference>
<evidence type="ECO:0000313" key="4">
    <source>
        <dbReference type="RefSeq" id="XP_016044389.2"/>
    </source>
</evidence>
<dbReference type="Proteomes" id="UP001652624">
    <property type="component" value="Chromosome 23"/>
</dbReference>
<dbReference type="InterPro" id="IPR009003">
    <property type="entry name" value="Peptidase_S1_PA"/>
</dbReference>
<dbReference type="SUPFAM" id="SSF50494">
    <property type="entry name" value="Trypsin-like serine proteases"/>
    <property type="match status" value="1"/>
</dbReference>
<proteinExistence type="predicted"/>
<dbReference type="PANTHER" id="PTHR24271:SF55">
    <property type="entry name" value="SERINE PROTEASE 57"/>
    <property type="match status" value="1"/>
</dbReference>
<dbReference type="InterPro" id="IPR001254">
    <property type="entry name" value="Trypsin_dom"/>
</dbReference>
<reference evidence="4" key="1">
    <citation type="submission" date="2025-08" db="UniProtKB">
        <authorList>
            <consortium name="RefSeq"/>
        </authorList>
    </citation>
    <scope>IDENTIFICATION</scope>
</reference>
<dbReference type="GO" id="GO:0004252">
    <property type="term" value="F:serine-type endopeptidase activity"/>
    <property type="evidence" value="ECO:0007669"/>
    <property type="project" value="InterPro"/>
</dbReference>
<evidence type="ECO:0000256" key="1">
    <source>
        <dbReference type="ARBA" id="ARBA00023157"/>
    </source>
</evidence>
<dbReference type="RefSeq" id="XP_016044389.2">
    <property type="nucleotide sequence ID" value="XM_016188903.2"/>
</dbReference>
<dbReference type="SMART" id="SM00020">
    <property type="entry name" value="Tryp_SPc"/>
    <property type="match status" value="1"/>
</dbReference>
<dbReference type="InterPro" id="IPR001314">
    <property type="entry name" value="Peptidase_S1A"/>
</dbReference>
<dbReference type="PANTHER" id="PTHR24271">
    <property type="entry name" value="KALLIKREIN-RELATED"/>
    <property type="match status" value="1"/>
</dbReference>
<evidence type="ECO:0000259" key="2">
    <source>
        <dbReference type="PROSITE" id="PS50240"/>
    </source>
</evidence>
<dbReference type="AlphaFoldDB" id="A0A1S3WE31"/>
<dbReference type="PROSITE" id="PS50240">
    <property type="entry name" value="TRYPSIN_DOM"/>
    <property type="match status" value="1"/>
</dbReference>
<keyword evidence="4" id="KW-0378">Hydrolase</keyword>